<evidence type="ECO:0000256" key="3">
    <source>
        <dbReference type="ARBA" id="ARBA00023125"/>
    </source>
</evidence>
<organism evidence="6 7">
    <name type="scientific">Aminobacter aminovorans</name>
    <name type="common">Chelatobacter heintzii</name>
    <dbReference type="NCBI Taxonomy" id="83263"/>
    <lineage>
        <taxon>Bacteria</taxon>
        <taxon>Pseudomonadati</taxon>
        <taxon>Pseudomonadota</taxon>
        <taxon>Alphaproteobacteria</taxon>
        <taxon>Hyphomicrobiales</taxon>
        <taxon>Phyllobacteriaceae</taxon>
        <taxon>Aminobacter</taxon>
    </lineage>
</organism>
<dbReference type="FunFam" id="1.10.10.10:FF:000001">
    <property type="entry name" value="LysR family transcriptional regulator"/>
    <property type="match status" value="1"/>
</dbReference>
<dbReference type="PRINTS" id="PR00039">
    <property type="entry name" value="HTHLYSR"/>
</dbReference>
<dbReference type="Proteomes" id="UP000254701">
    <property type="component" value="Unassembled WGS sequence"/>
</dbReference>
<evidence type="ECO:0000256" key="2">
    <source>
        <dbReference type="ARBA" id="ARBA00023015"/>
    </source>
</evidence>
<dbReference type="Gene3D" id="3.40.190.290">
    <property type="match status" value="1"/>
</dbReference>
<dbReference type="InterPro" id="IPR036390">
    <property type="entry name" value="WH_DNA-bd_sf"/>
</dbReference>
<name>A0A380WMU6_AMIAI</name>
<evidence type="ECO:0000313" key="6">
    <source>
        <dbReference type="EMBL" id="SUU90299.1"/>
    </source>
</evidence>
<dbReference type="PROSITE" id="PS50931">
    <property type="entry name" value="HTH_LYSR"/>
    <property type="match status" value="1"/>
</dbReference>
<dbReference type="AlphaFoldDB" id="A0A380WMU6"/>
<dbReference type="PANTHER" id="PTHR30126">
    <property type="entry name" value="HTH-TYPE TRANSCRIPTIONAL REGULATOR"/>
    <property type="match status" value="1"/>
</dbReference>
<dbReference type="InterPro" id="IPR000847">
    <property type="entry name" value="LysR_HTH_N"/>
</dbReference>
<dbReference type="GO" id="GO:0003700">
    <property type="term" value="F:DNA-binding transcription factor activity"/>
    <property type="evidence" value="ECO:0007669"/>
    <property type="project" value="InterPro"/>
</dbReference>
<accession>A0A380WMU6</accession>
<dbReference type="SUPFAM" id="SSF46785">
    <property type="entry name" value="Winged helix' DNA-binding domain"/>
    <property type="match status" value="1"/>
</dbReference>
<dbReference type="Pfam" id="PF03466">
    <property type="entry name" value="LysR_substrate"/>
    <property type="match status" value="1"/>
</dbReference>
<dbReference type="EMBL" id="UFSM01000001">
    <property type="protein sequence ID" value="SUU90299.1"/>
    <property type="molecule type" value="Genomic_DNA"/>
</dbReference>
<sequence>MTLEQLRIFVAVAEREHVTQAAQALNLTQSATSAAVSALEARYQTKLFDRVGRRIVLTDAGRIFLSEARAVLARAVSAEVVLADLAGLKRGSLKLAGSQTVANYWLPSIAHRFQQRFPGIALGIAIGNTETVAAQIHDGSADLGFVEGEVDDPALAIEPVAEDELVLVAVTGHPWTVTPPSSAEELKSQRWVVREQGSGTRAHFEAIRALRGVATGSLDVALELPSNESVRAAVEAGAGVAIMSRLVAHASLKAGTLVAIDFALPKRSFFVLRHKERYATRAAREFLALVRSGGVHD</sequence>
<gene>
    <name evidence="6" type="primary">cysL_4</name>
    <name evidence="6" type="ORF">NCTC10684_03553</name>
</gene>
<keyword evidence="4" id="KW-0804">Transcription</keyword>
<dbReference type="InterPro" id="IPR036388">
    <property type="entry name" value="WH-like_DNA-bd_sf"/>
</dbReference>
<proteinExistence type="inferred from homology"/>
<dbReference type="SUPFAM" id="SSF53850">
    <property type="entry name" value="Periplasmic binding protein-like II"/>
    <property type="match status" value="1"/>
</dbReference>
<evidence type="ECO:0000256" key="4">
    <source>
        <dbReference type="ARBA" id="ARBA00023163"/>
    </source>
</evidence>
<dbReference type="PANTHER" id="PTHR30126:SF39">
    <property type="entry name" value="HTH-TYPE TRANSCRIPTIONAL REGULATOR CYSL"/>
    <property type="match status" value="1"/>
</dbReference>
<evidence type="ECO:0000313" key="7">
    <source>
        <dbReference type="Proteomes" id="UP000254701"/>
    </source>
</evidence>
<keyword evidence="3" id="KW-0238">DNA-binding</keyword>
<evidence type="ECO:0000259" key="5">
    <source>
        <dbReference type="PROSITE" id="PS50931"/>
    </source>
</evidence>
<dbReference type="Pfam" id="PF00126">
    <property type="entry name" value="HTH_1"/>
    <property type="match status" value="1"/>
</dbReference>
<evidence type="ECO:0000256" key="1">
    <source>
        <dbReference type="ARBA" id="ARBA00009437"/>
    </source>
</evidence>
<dbReference type="OrthoDB" id="9808620at2"/>
<reference evidence="6 7" key="1">
    <citation type="submission" date="2018-06" db="EMBL/GenBank/DDBJ databases">
        <authorList>
            <consortium name="Pathogen Informatics"/>
            <person name="Doyle S."/>
        </authorList>
    </citation>
    <scope>NUCLEOTIDE SEQUENCE [LARGE SCALE GENOMIC DNA]</scope>
    <source>
        <strain evidence="6 7">NCTC10684</strain>
    </source>
</reference>
<keyword evidence="2" id="KW-0805">Transcription regulation</keyword>
<feature type="domain" description="HTH lysR-type" evidence="5">
    <location>
        <begin position="1"/>
        <end position="58"/>
    </location>
</feature>
<dbReference type="Gene3D" id="1.10.10.10">
    <property type="entry name" value="Winged helix-like DNA-binding domain superfamily/Winged helix DNA-binding domain"/>
    <property type="match status" value="1"/>
</dbReference>
<dbReference type="RefSeq" id="WP_115732316.1">
    <property type="nucleotide sequence ID" value="NZ_BAAAVY010000002.1"/>
</dbReference>
<dbReference type="GO" id="GO:0000976">
    <property type="term" value="F:transcription cis-regulatory region binding"/>
    <property type="evidence" value="ECO:0007669"/>
    <property type="project" value="TreeGrafter"/>
</dbReference>
<dbReference type="InterPro" id="IPR005119">
    <property type="entry name" value="LysR_subst-bd"/>
</dbReference>
<protein>
    <submittedName>
        <fullName evidence="6">CysJI operon transcriptional activator</fullName>
    </submittedName>
</protein>
<comment type="similarity">
    <text evidence="1">Belongs to the LysR transcriptional regulatory family.</text>
</comment>